<dbReference type="InterPro" id="IPR029068">
    <property type="entry name" value="Glyas_Bleomycin-R_OHBP_Dase"/>
</dbReference>
<evidence type="ECO:0000313" key="2">
    <source>
        <dbReference type="Proteomes" id="UP000678545"/>
    </source>
</evidence>
<evidence type="ECO:0000313" key="1">
    <source>
        <dbReference type="EMBL" id="MBR7799499.1"/>
    </source>
</evidence>
<dbReference type="EMBL" id="JAGSPJ010000002">
    <property type="protein sequence ID" value="MBR7799499.1"/>
    <property type="molecule type" value="Genomic_DNA"/>
</dbReference>
<evidence type="ECO:0008006" key="3">
    <source>
        <dbReference type="Google" id="ProtNLM"/>
    </source>
</evidence>
<reference evidence="1" key="1">
    <citation type="submission" date="2021-04" db="EMBL/GenBank/DDBJ databases">
        <title>novel species isolated from subtropical streams in China.</title>
        <authorList>
            <person name="Lu H."/>
        </authorList>
    </citation>
    <scope>NUCLEOTIDE SEQUENCE</scope>
    <source>
        <strain evidence="1">FT137W</strain>
    </source>
</reference>
<dbReference type="RefSeq" id="WP_212674651.1">
    <property type="nucleotide sequence ID" value="NZ_JAGSPJ010000002.1"/>
</dbReference>
<organism evidence="1 2">
    <name type="scientific">Undibacterium fentianense</name>
    <dbReference type="NCBI Taxonomy" id="2828728"/>
    <lineage>
        <taxon>Bacteria</taxon>
        <taxon>Pseudomonadati</taxon>
        <taxon>Pseudomonadota</taxon>
        <taxon>Betaproteobacteria</taxon>
        <taxon>Burkholderiales</taxon>
        <taxon>Oxalobacteraceae</taxon>
        <taxon>Undibacterium</taxon>
    </lineage>
</organism>
<comment type="caution">
    <text evidence="1">The sequence shown here is derived from an EMBL/GenBank/DDBJ whole genome shotgun (WGS) entry which is preliminary data.</text>
</comment>
<sequence length="137" mass="15196">MPLIPSMPSIALVLFVEDVARLSVFYATIAKMSVQDTGPNYAILALPGFELILHAYGQLENQDQQDLISPVVVREDSYTKLCLPVAQIEEVRILAEQLGGRIKSKEHEWSSENFCACDGNDPEGNVIQVRMPLMAFS</sequence>
<proteinExistence type="predicted"/>
<dbReference type="AlphaFoldDB" id="A0A941E2K7"/>
<dbReference type="Gene3D" id="3.10.180.10">
    <property type="entry name" value="2,3-Dihydroxybiphenyl 1,2-Dioxygenase, domain 1"/>
    <property type="match status" value="1"/>
</dbReference>
<dbReference type="SUPFAM" id="SSF54593">
    <property type="entry name" value="Glyoxalase/Bleomycin resistance protein/Dihydroxybiphenyl dioxygenase"/>
    <property type="match status" value="1"/>
</dbReference>
<dbReference type="Proteomes" id="UP000678545">
    <property type="component" value="Unassembled WGS sequence"/>
</dbReference>
<gene>
    <name evidence="1" type="ORF">KDM90_05750</name>
</gene>
<protein>
    <recommendedName>
        <fullName evidence="3">Glyoxalase-like domain-containing protein</fullName>
    </recommendedName>
</protein>
<accession>A0A941E2K7</accession>
<name>A0A941E2K7_9BURK</name>
<keyword evidence="2" id="KW-1185">Reference proteome</keyword>